<name>A0A7G5H2U4_9BACT</name>
<evidence type="ECO:0000313" key="6">
    <source>
        <dbReference type="Proteomes" id="UP000515369"/>
    </source>
</evidence>
<dbReference type="SUPFAM" id="SSF52540">
    <property type="entry name" value="P-loop containing nucleoside triphosphate hydrolases"/>
    <property type="match status" value="1"/>
</dbReference>
<dbReference type="RefSeq" id="WP_182462816.1">
    <property type="nucleotide sequence ID" value="NZ_CP059732.1"/>
</dbReference>
<accession>A0A7G5H2U4</accession>
<proteinExistence type="inferred from homology"/>
<protein>
    <submittedName>
        <fullName evidence="5">ATP-binding protein</fullName>
    </submittedName>
</protein>
<comment type="similarity">
    <text evidence="1">Belongs to the AAA ATPase family.</text>
</comment>
<dbReference type="Gene3D" id="3.40.50.300">
    <property type="entry name" value="P-loop containing nucleotide triphosphate hydrolases"/>
    <property type="match status" value="1"/>
</dbReference>
<dbReference type="InterPro" id="IPR003959">
    <property type="entry name" value="ATPase_AAA_core"/>
</dbReference>
<dbReference type="GO" id="GO:0016887">
    <property type="term" value="F:ATP hydrolysis activity"/>
    <property type="evidence" value="ECO:0007669"/>
    <property type="project" value="InterPro"/>
</dbReference>
<sequence>MKPLNILIEGIPDTVKTTTAAIYRSRLITTVEDLCKSANIKEIKISIGTPSLMQATASSDPHKGESVENDNISVEKRSTQYKAQSPLYNFDFLILPRSVKEDLLTCIDLIKVEAKVFNEWNLKSIEPFPKTALNFYGEPGTGKTLAAHAIASYLGKNIIVASYAQIESKYHGEGPKNVEALFLAAERNNAVLFIDEADSLLSKRLTNVTQGSEQAINSMRSQLLISIGQFKGTVIFATNLIENYDKAFDTRVYNIHFPLPDTEARAQLWTAHLPKELPLSEDVLIQTLAEVDNICGRDIKNAIVNTAVKCALNNVDPITLKDLLNGIARIKQSRTTGFVETLEATEEGELINKLKSHIDSGQAQVNELPNPSSIG</sequence>
<keyword evidence="3 5" id="KW-0067">ATP-binding</keyword>
<evidence type="ECO:0000313" key="5">
    <source>
        <dbReference type="EMBL" id="QMW05436.1"/>
    </source>
</evidence>
<dbReference type="InterPro" id="IPR050221">
    <property type="entry name" value="26S_Proteasome_ATPase"/>
</dbReference>
<dbReference type="SMART" id="SM00382">
    <property type="entry name" value="AAA"/>
    <property type="match status" value="1"/>
</dbReference>
<gene>
    <name evidence="5" type="ORF">H3H32_11360</name>
</gene>
<dbReference type="Gene3D" id="1.10.8.60">
    <property type="match status" value="1"/>
</dbReference>
<feature type="domain" description="AAA+ ATPase" evidence="4">
    <location>
        <begin position="129"/>
        <end position="263"/>
    </location>
</feature>
<dbReference type="CDD" id="cd19481">
    <property type="entry name" value="RecA-like_protease"/>
    <property type="match status" value="1"/>
</dbReference>
<dbReference type="AlphaFoldDB" id="A0A7G5H2U4"/>
<dbReference type="EMBL" id="CP059732">
    <property type="protein sequence ID" value="QMW05436.1"/>
    <property type="molecule type" value="Genomic_DNA"/>
</dbReference>
<dbReference type="Pfam" id="PF00004">
    <property type="entry name" value="AAA"/>
    <property type="match status" value="1"/>
</dbReference>
<evidence type="ECO:0000259" key="4">
    <source>
        <dbReference type="SMART" id="SM00382"/>
    </source>
</evidence>
<evidence type="ECO:0000256" key="3">
    <source>
        <dbReference type="ARBA" id="ARBA00022840"/>
    </source>
</evidence>
<dbReference type="InterPro" id="IPR027417">
    <property type="entry name" value="P-loop_NTPase"/>
</dbReference>
<reference evidence="5 6" key="1">
    <citation type="submission" date="2020-07" db="EMBL/GenBank/DDBJ databases">
        <title>Spirosoma foliorum sp. nov., isolated from the leaves on the Nejang mountain Korea, Republic of.</title>
        <authorList>
            <person name="Ho H."/>
            <person name="Lee Y.-J."/>
            <person name="Nurcahyanto D.-A."/>
            <person name="Kim S.-G."/>
        </authorList>
    </citation>
    <scope>NUCLEOTIDE SEQUENCE [LARGE SCALE GENOMIC DNA]</scope>
    <source>
        <strain evidence="5 6">PL0136</strain>
    </source>
</reference>
<dbReference type="KEGG" id="sfol:H3H32_11360"/>
<dbReference type="InterPro" id="IPR003593">
    <property type="entry name" value="AAA+_ATPase"/>
</dbReference>
<keyword evidence="2" id="KW-0547">Nucleotide-binding</keyword>
<dbReference type="Proteomes" id="UP000515369">
    <property type="component" value="Chromosome"/>
</dbReference>
<dbReference type="PANTHER" id="PTHR23073">
    <property type="entry name" value="26S PROTEASOME REGULATORY SUBUNIT"/>
    <property type="match status" value="1"/>
</dbReference>
<evidence type="ECO:0000256" key="1">
    <source>
        <dbReference type="ARBA" id="ARBA00006914"/>
    </source>
</evidence>
<keyword evidence="6" id="KW-1185">Reference proteome</keyword>
<dbReference type="GO" id="GO:0005524">
    <property type="term" value="F:ATP binding"/>
    <property type="evidence" value="ECO:0007669"/>
    <property type="project" value="UniProtKB-KW"/>
</dbReference>
<evidence type="ECO:0000256" key="2">
    <source>
        <dbReference type="ARBA" id="ARBA00022741"/>
    </source>
</evidence>
<organism evidence="5 6">
    <name type="scientific">Spirosoma foliorum</name>
    <dbReference type="NCBI Taxonomy" id="2710596"/>
    <lineage>
        <taxon>Bacteria</taxon>
        <taxon>Pseudomonadati</taxon>
        <taxon>Bacteroidota</taxon>
        <taxon>Cytophagia</taxon>
        <taxon>Cytophagales</taxon>
        <taxon>Cytophagaceae</taxon>
        <taxon>Spirosoma</taxon>
    </lineage>
</organism>